<dbReference type="RefSeq" id="WP_310912355.1">
    <property type="nucleotide sequence ID" value="NZ_JAVLVT010000004.1"/>
</dbReference>
<accession>A0ABU2H7I2</accession>
<reference evidence="3" key="1">
    <citation type="submission" date="2023-07" db="EMBL/GenBank/DDBJ databases">
        <title>Novel species in the genus Lipingzhangella isolated from Sambhar Salt Lake.</title>
        <authorList>
            <person name="Jiya N."/>
            <person name="Kajale S."/>
            <person name="Sharma A."/>
        </authorList>
    </citation>
    <scope>NUCLEOTIDE SEQUENCE [LARGE SCALE GENOMIC DNA]</scope>
    <source>
        <strain evidence="3">LS1_29</strain>
    </source>
</reference>
<organism evidence="2 3">
    <name type="scientific">Lipingzhangella rawalii</name>
    <dbReference type="NCBI Taxonomy" id="2055835"/>
    <lineage>
        <taxon>Bacteria</taxon>
        <taxon>Bacillati</taxon>
        <taxon>Actinomycetota</taxon>
        <taxon>Actinomycetes</taxon>
        <taxon>Streptosporangiales</taxon>
        <taxon>Nocardiopsidaceae</taxon>
        <taxon>Lipingzhangella</taxon>
    </lineage>
</organism>
<name>A0ABU2H7I2_9ACTN</name>
<comment type="caution">
    <text evidence="2">The sequence shown here is derived from an EMBL/GenBank/DDBJ whole genome shotgun (WGS) entry which is preliminary data.</text>
</comment>
<dbReference type="Proteomes" id="UP001250214">
    <property type="component" value="Unassembled WGS sequence"/>
</dbReference>
<evidence type="ECO:0000313" key="3">
    <source>
        <dbReference type="Proteomes" id="UP001250214"/>
    </source>
</evidence>
<keyword evidence="1" id="KW-0732">Signal</keyword>
<protein>
    <recommendedName>
        <fullName evidence="4">Htaa domain-containing protein</fullName>
    </recommendedName>
</protein>
<sequence>MSVTRRCILAGSLVLPAAAAVGLTSTAARANTSRAQVEIGWNRKVLSEQTNCTLLNHDVELTAVEPAELTTDTPRPGVHYPVGEGDISLDLQSGSVTFEGGFRLQTSDTAIEVFDFTADLSSGTATAEIRTGSGSCERVEVFAFDITEAEVDLVPPEITVAELPLYARQPFVEAVNQTFGVALLAEDSVFAHDAAAASQLDLADGLL</sequence>
<proteinExistence type="predicted"/>
<dbReference type="PROSITE" id="PS51318">
    <property type="entry name" value="TAT"/>
    <property type="match status" value="1"/>
</dbReference>
<evidence type="ECO:0000313" key="2">
    <source>
        <dbReference type="EMBL" id="MDS1270810.1"/>
    </source>
</evidence>
<keyword evidence="3" id="KW-1185">Reference proteome</keyword>
<feature type="chain" id="PRO_5045095942" description="Htaa domain-containing protein" evidence="1">
    <location>
        <begin position="31"/>
        <end position="207"/>
    </location>
</feature>
<evidence type="ECO:0000256" key="1">
    <source>
        <dbReference type="SAM" id="SignalP"/>
    </source>
</evidence>
<dbReference type="EMBL" id="JAVLVT010000004">
    <property type="protein sequence ID" value="MDS1270810.1"/>
    <property type="molecule type" value="Genomic_DNA"/>
</dbReference>
<dbReference type="InterPro" id="IPR006311">
    <property type="entry name" value="TAT_signal"/>
</dbReference>
<evidence type="ECO:0008006" key="4">
    <source>
        <dbReference type="Google" id="ProtNLM"/>
    </source>
</evidence>
<gene>
    <name evidence="2" type="ORF">RIF23_10910</name>
</gene>
<feature type="signal peptide" evidence="1">
    <location>
        <begin position="1"/>
        <end position="30"/>
    </location>
</feature>